<protein>
    <submittedName>
        <fullName evidence="2">Uncharacterized protein</fullName>
    </submittedName>
</protein>
<evidence type="ECO:0000256" key="1">
    <source>
        <dbReference type="SAM" id="SignalP"/>
    </source>
</evidence>
<feature type="chain" id="PRO_5002433893" evidence="1">
    <location>
        <begin position="18"/>
        <end position="70"/>
    </location>
</feature>
<name>A0A0E9VDQ1_ANGAN</name>
<sequence>MPVYIFLVLTFIDVHNAINSDACIPCLFSNKNLKHTLNALFLFCVFSGEKQWTIHRIIADLQQVKQVILA</sequence>
<organism evidence="2">
    <name type="scientific">Anguilla anguilla</name>
    <name type="common">European freshwater eel</name>
    <name type="synonym">Muraena anguilla</name>
    <dbReference type="NCBI Taxonomy" id="7936"/>
    <lineage>
        <taxon>Eukaryota</taxon>
        <taxon>Metazoa</taxon>
        <taxon>Chordata</taxon>
        <taxon>Craniata</taxon>
        <taxon>Vertebrata</taxon>
        <taxon>Euteleostomi</taxon>
        <taxon>Actinopterygii</taxon>
        <taxon>Neopterygii</taxon>
        <taxon>Teleostei</taxon>
        <taxon>Anguilliformes</taxon>
        <taxon>Anguillidae</taxon>
        <taxon>Anguilla</taxon>
    </lineage>
</organism>
<reference evidence="2" key="1">
    <citation type="submission" date="2014-11" db="EMBL/GenBank/DDBJ databases">
        <authorList>
            <person name="Amaro Gonzalez C."/>
        </authorList>
    </citation>
    <scope>NUCLEOTIDE SEQUENCE</scope>
</reference>
<accession>A0A0E9VDQ1</accession>
<keyword evidence="1" id="KW-0732">Signal</keyword>
<dbReference type="EMBL" id="GBXM01032385">
    <property type="protein sequence ID" value="JAH76192.1"/>
    <property type="molecule type" value="Transcribed_RNA"/>
</dbReference>
<dbReference type="AlphaFoldDB" id="A0A0E9VDQ1"/>
<evidence type="ECO:0000313" key="2">
    <source>
        <dbReference type="EMBL" id="JAH76192.1"/>
    </source>
</evidence>
<proteinExistence type="predicted"/>
<reference evidence="2" key="2">
    <citation type="journal article" date="2015" name="Fish Shellfish Immunol.">
        <title>Early steps in the European eel (Anguilla anguilla)-Vibrio vulnificus interaction in the gills: Role of the RtxA13 toxin.</title>
        <authorList>
            <person name="Callol A."/>
            <person name="Pajuelo D."/>
            <person name="Ebbesson L."/>
            <person name="Teles M."/>
            <person name="MacKenzie S."/>
            <person name="Amaro C."/>
        </authorList>
    </citation>
    <scope>NUCLEOTIDE SEQUENCE</scope>
</reference>
<feature type="signal peptide" evidence="1">
    <location>
        <begin position="1"/>
        <end position="17"/>
    </location>
</feature>